<dbReference type="Proteomes" id="UP000548423">
    <property type="component" value="Unassembled WGS sequence"/>
</dbReference>
<evidence type="ECO:0000313" key="6">
    <source>
        <dbReference type="Proteomes" id="UP000548423"/>
    </source>
</evidence>
<organism evidence="5 6">
    <name type="scientific">Neobacillus niacini</name>
    <dbReference type="NCBI Taxonomy" id="86668"/>
    <lineage>
        <taxon>Bacteria</taxon>
        <taxon>Bacillati</taxon>
        <taxon>Bacillota</taxon>
        <taxon>Bacilli</taxon>
        <taxon>Bacillales</taxon>
        <taxon>Bacillaceae</taxon>
        <taxon>Neobacillus</taxon>
    </lineage>
</organism>
<dbReference type="EMBL" id="JACCBX010000020">
    <property type="protein sequence ID" value="NYE09331.1"/>
    <property type="molecule type" value="Genomic_DNA"/>
</dbReference>
<evidence type="ECO:0000256" key="4">
    <source>
        <dbReference type="PIRNR" id="PIRNR006078"/>
    </source>
</evidence>
<accession>A0A852TMF7</accession>
<dbReference type="PIRSF" id="PIRSF006078">
    <property type="entry name" value="GlxK"/>
    <property type="match status" value="1"/>
</dbReference>
<gene>
    <name evidence="5" type="ORF">F4694_006202</name>
</gene>
<comment type="caution">
    <text evidence="5">The sequence shown here is derived from an EMBL/GenBank/DDBJ whole genome shotgun (WGS) entry which is preliminary data.</text>
</comment>
<dbReference type="InterPro" id="IPR036129">
    <property type="entry name" value="Glycerate_kinase_sf"/>
</dbReference>
<evidence type="ECO:0000313" key="5">
    <source>
        <dbReference type="EMBL" id="NYE09331.1"/>
    </source>
</evidence>
<keyword evidence="2 4" id="KW-0808">Transferase</keyword>
<reference evidence="6" key="1">
    <citation type="submission" date="2020-07" db="EMBL/GenBank/DDBJ databases">
        <authorList>
            <person name="Partida-Martinez L."/>
            <person name="Huntemann M."/>
            <person name="Clum A."/>
            <person name="Wang J."/>
            <person name="Palaniappan K."/>
            <person name="Ritter S."/>
            <person name="Chen I.-M."/>
            <person name="Stamatis D."/>
            <person name="Reddy T."/>
            <person name="O'Malley R."/>
            <person name="Daum C."/>
            <person name="Shapiro N."/>
            <person name="Ivanova N."/>
            <person name="Kyrpides N."/>
            <person name="Woyke T."/>
        </authorList>
    </citation>
    <scope>NUCLEOTIDE SEQUENCE [LARGE SCALE GENOMIC DNA]</scope>
    <source>
        <strain evidence="6">AT2.8</strain>
    </source>
</reference>
<sequence length="391" mass="41112">MKVVIAIDSFKGCCTTLEAANAVERGIRYYRDDIKTKILPIADGGEGTVETLVKSLNGKYVEVDVLNPLGKKIKSKYGILPGKIAVIEMAAASGLPLISEEDYNPLITTTYGTGQLIRDALDKGCKAIFIGLGGSATNDGGVGMAQALGVSFKNKVNQEVGFGGGELKGIEFIDISKLDPRIDNTEIVILSDVTNPLCGKNGAANVYGPQKGATPKMIQILDDNLQYFGSVINKQLSIDVMNLSGGGAAGGLGAGLVAFCQAKIHSGVEKVIELIGLEEHLLDADLLITGEGRIDAQTINGKVALGVARKAKKYGVPVIAIVGSIGEGADIVYSHGIDAIVDIVSEPMSLEKALEVGISLLEKTSERTMRIWDASVKHRNVKSATGILIDC</sequence>
<evidence type="ECO:0000256" key="2">
    <source>
        <dbReference type="ARBA" id="ARBA00022679"/>
    </source>
</evidence>
<keyword evidence="3 4" id="KW-0418">Kinase</keyword>
<dbReference type="PANTHER" id="PTHR21599">
    <property type="entry name" value="GLYCERATE KINASE"/>
    <property type="match status" value="1"/>
</dbReference>
<dbReference type="EC" id="2.7.1.31" evidence="5"/>
<name>A0A852TMF7_9BACI</name>
<reference evidence="6" key="2">
    <citation type="submission" date="2020-08" db="EMBL/GenBank/DDBJ databases">
        <title>The Agave Microbiome: Exploring the role of microbial communities in plant adaptations to desert environments.</title>
        <authorList>
            <person name="Partida-Martinez L.P."/>
        </authorList>
    </citation>
    <scope>NUCLEOTIDE SEQUENCE [LARGE SCALE GENOMIC DNA]</scope>
    <source>
        <strain evidence="6">AT2.8</strain>
    </source>
</reference>
<comment type="similarity">
    <text evidence="1 4">Belongs to the glycerate kinase type-1 family.</text>
</comment>
<dbReference type="Gene3D" id="3.40.50.10350">
    <property type="entry name" value="Glycerate kinase, domain 1"/>
    <property type="match status" value="1"/>
</dbReference>
<dbReference type="PANTHER" id="PTHR21599:SF0">
    <property type="entry name" value="GLYCERATE KINASE"/>
    <property type="match status" value="1"/>
</dbReference>
<dbReference type="InterPro" id="IPR018197">
    <property type="entry name" value="Glycerate_kinase_RE-like"/>
</dbReference>
<dbReference type="SUPFAM" id="SSF110738">
    <property type="entry name" value="Glycerate kinase I"/>
    <property type="match status" value="1"/>
</dbReference>
<dbReference type="Pfam" id="PF02595">
    <property type="entry name" value="Gly_kinase"/>
    <property type="match status" value="1"/>
</dbReference>
<dbReference type="AlphaFoldDB" id="A0A852TMF7"/>
<dbReference type="InterPro" id="IPR004381">
    <property type="entry name" value="Glycerate_kinase"/>
</dbReference>
<protein>
    <submittedName>
        <fullName evidence="5">Glycerate kinase</fullName>
        <ecNumber evidence="5">2.7.1.31</ecNumber>
    </submittedName>
</protein>
<dbReference type="InterPro" id="IPR018193">
    <property type="entry name" value="Glyc_kinase_flavodox-like_fold"/>
</dbReference>
<dbReference type="Gene3D" id="3.90.1510.10">
    <property type="entry name" value="Glycerate kinase, domain 2"/>
    <property type="match status" value="1"/>
</dbReference>
<evidence type="ECO:0000256" key="3">
    <source>
        <dbReference type="ARBA" id="ARBA00022777"/>
    </source>
</evidence>
<evidence type="ECO:0000256" key="1">
    <source>
        <dbReference type="ARBA" id="ARBA00006284"/>
    </source>
</evidence>
<proteinExistence type="inferred from homology"/>
<dbReference type="GO" id="GO:0008887">
    <property type="term" value="F:glycerate kinase activity"/>
    <property type="evidence" value="ECO:0007669"/>
    <property type="project" value="UniProtKB-UniRule"/>
</dbReference>
<dbReference type="NCBIfam" id="TIGR00045">
    <property type="entry name" value="glycerate kinase"/>
    <property type="match status" value="1"/>
</dbReference>
<dbReference type="GO" id="GO:0031388">
    <property type="term" value="P:organic acid phosphorylation"/>
    <property type="evidence" value="ECO:0007669"/>
    <property type="project" value="UniProtKB-UniRule"/>
</dbReference>